<proteinExistence type="predicted"/>
<reference evidence="1 2" key="1">
    <citation type="submission" date="2023-10" db="EMBL/GenBank/DDBJ databases">
        <title>Chromosome-scale genome assembly provides insights into flower coloration mechanisms of Canna indica.</title>
        <authorList>
            <person name="Li C."/>
        </authorList>
    </citation>
    <scope>NUCLEOTIDE SEQUENCE [LARGE SCALE GENOMIC DNA]</scope>
    <source>
        <tissue evidence="1">Flower</tissue>
    </source>
</reference>
<dbReference type="EMBL" id="CP136897">
    <property type="protein sequence ID" value="WOL15654.1"/>
    <property type="molecule type" value="Genomic_DNA"/>
</dbReference>
<organism evidence="1 2">
    <name type="scientific">Canna indica</name>
    <name type="common">Indian-shot</name>
    <dbReference type="NCBI Taxonomy" id="4628"/>
    <lineage>
        <taxon>Eukaryota</taxon>
        <taxon>Viridiplantae</taxon>
        <taxon>Streptophyta</taxon>
        <taxon>Embryophyta</taxon>
        <taxon>Tracheophyta</taxon>
        <taxon>Spermatophyta</taxon>
        <taxon>Magnoliopsida</taxon>
        <taxon>Liliopsida</taxon>
        <taxon>Zingiberales</taxon>
        <taxon>Cannaceae</taxon>
        <taxon>Canna</taxon>
    </lineage>
</organism>
<dbReference type="Proteomes" id="UP001327560">
    <property type="component" value="Chromosome 8"/>
</dbReference>
<keyword evidence="2" id="KW-1185">Reference proteome</keyword>
<dbReference type="AlphaFoldDB" id="A0AAQ3KVQ0"/>
<protein>
    <submittedName>
        <fullName evidence="1">Uncharacterized protein</fullName>
    </submittedName>
</protein>
<evidence type="ECO:0000313" key="2">
    <source>
        <dbReference type="Proteomes" id="UP001327560"/>
    </source>
</evidence>
<name>A0AAQ3KVQ0_9LILI</name>
<accession>A0AAQ3KVQ0</accession>
<evidence type="ECO:0000313" key="1">
    <source>
        <dbReference type="EMBL" id="WOL15654.1"/>
    </source>
</evidence>
<sequence>MPNSGIRPLAFALIPPKGGAEGTAKISKASKERHSRSKGEVFIVFPGRQGLFVGRLEYGVLKGSQWKSELDNIIPKKNISHSSHALRML</sequence>
<gene>
    <name evidence="1" type="ORF">Cni_G24435</name>
</gene>